<dbReference type="InterPro" id="IPR038072">
    <property type="entry name" value="GspK_central_sf"/>
</dbReference>
<dbReference type="Proteomes" id="UP000000647">
    <property type="component" value="Chromosome"/>
</dbReference>
<evidence type="ECO:0000256" key="11">
    <source>
        <dbReference type="SAM" id="Phobius"/>
    </source>
</evidence>
<keyword evidence="9 10" id="KW-0472">Membrane</keyword>
<dbReference type="HOGENOM" id="CLU_972434_0_0_6"/>
<evidence type="ECO:0000256" key="9">
    <source>
        <dbReference type="ARBA" id="ARBA00023136"/>
    </source>
</evidence>
<keyword evidence="8 11" id="KW-1133">Transmembrane helix</keyword>
<evidence type="ECO:0000256" key="3">
    <source>
        <dbReference type="ARBA" id="ARBA00022448"/>
    </source>
</evidence>
<dbReference type="PANTHER" id="PTHR38831:SF1">
    <property type="entry name" value="TYPE II SECRETION SYSTEM PROTEIN K-RELATED"/>
    <property type="match status" value="1"/>
</dbReference>
<evidence type="ECO:0000313" key="13">
    <source>
        <dbReference type="EMBL" id="ABM63152.1"/>
    </source>
</evidence>
<dbReference type="AlphaFoldDB" id="A1WZP0"/>
<evidence type="ECO:0000256" key="5">
    <source>
        <dbReference type="ARBA" id="ARBA00022519"/>
    </source>
</evidence>
<dbReference type="InterPro" id="IPR049031">
    <property type="entry name" value="T2SSK_SAM-like_1st"/>
</dbReference>
<keyword evidence="5 10" id="KW-0997">Cell inner membrane</keyword>
<comment type="subcellular location">
    <subcellularLocation>
        <location evidence="1 10">Cell inner membrane</location>
    </subcellularLocation>
</comment>
<feature type="transmembrane region" description="Helical" evidence="11">
    <location>
        <begin position="20"/>
        <end position="41"/>
    </location>
</feature>
<dbReference type="KEGG" id="hha:Hhal_2389"/>
<evidence type="ECO:0000256" key="1">
    <source>
        <dbReference type="ARBA" id="ARBA00004533"/>
    </source>
</evidence>
<evidence type="ECO:0000256" key="4">
    <source>
        <dbReference type="ARBA" id="ARBA00022475"/>
    </source>
</evidence>
<dbReference type="PIRSF" id="PIRSF002786">
    <property type="entry name" value="XcpX"/>
    <property type="match status" value="1"/>
</dbReference>
<keyword evidence="6 11" id="KW-0812">Transmembrane</keyword>
<evidence type="ECO:0000313" key="14">
    <source>
        <dbReference type="Proteomes" id="UP000000647"/>
    </source>
</evidence>
<keyword evidence="4 10" id="KW-1003">Cell membrane</keyword>
<dbReference type="PANTHER" id="PTHR38831">
    <property type="entry name" value="TYPE II SECRETION SYSTEM PROTEIN K"/>
    <property type="match status" value="1"/>
</dbReference>
<keyword evidence="7" id="KW-0653">Protein transport</keyword>
<reference evidence="14" key="1">
    <citation type="submission" date="2006-12" db="EMBL/GenBank/DDBJ databases">
        <title>Complete sequence of Halorhodospira halophila SL1.</title>
        <authorList>
            <consortium name="US DOE Joint Genome Institute"/>
            <person name="Copeland A."/>
            <person name="Lucas S."/>
            <person name="Lapidus A."/>
            <person name="Barry K."/>
            <person name="Detter J.C."/>
            <person name="Glavina del Rio T."/>
            <person name="Hammon N."/>
            <person name="Israni S."/>
            <person name="Dalin E."/>
            <person name="Tice H."/>
            <person name="Pitluck S."/>
            <person name="Saunders E."/>
            <person name="Brettin T."/>
            <person name="Bruce D."/>
            <person name="Han C."/>
            <person name="Tapia R."/>
            <person name="Schmutz J."/>
            <person name="Larimer F."/>
            <person name="Land M."/>
            <person name="Hauser L."/>
            <person name="Kyrpides N."/>
            <person name="Mikhailova N."/>
            <person name="Hoff W."/>
            <person name="Richardson P."/>
        </authorList>
    </citation>
    <scope>NUCLEOTIDE SEQUENCE [LARGE SCALE GENOMIC DNA]</scope>
    <source>
        <strain evidence="14">DSM 244 / SL1</strain>
    </source>
</reference>
<comment type="similarity">
    <text evidence="2 10">Belongs to the GSP K family.</text>
</comment>
<organism evidence="13 14">
    <name type="scientific">Halorhodospira halophila (strain DSM 244 / SL1)</name>
    <name type="common">Ectothiorhodospira halophila (strain DSM 244 / SL1)</name>
    <dbReference type="NCBI Taxonomy" id="349124"/>
    <lineage>
        <taxon>Bacteria</taxon>
        <taxon>Pseudomonadati</taxon>
        <taxon>Pseudomonadota</taxon>
        <taxon>Gammaproteobacteria</taxon>
        <taxon>Chromatiales</taxon>
        <taxon>Ectothiorhodospiraceae</taxon>
        <taxon>Halorhodospira</taxon>
    </lineage>
</organism>
<reference evidence="13 14" key="2">
    <citation type="journal article" date="2013" name="Stand. Genomic Sci.">
        <title>Complete genome sequence of Halorhodospira halophila SL1.</title>
        <authorList>
            <person name="Challacombe J.F."/>
            <person name="Majid S."/>
            <person name="Deole R."/>
            <person name="Brettin T.S."/>
            <person name="Bruce D."/>
            <person name="Delano S.F."/>
            <person name="Detter J.C."/>
            <person name="Gleasner C.D."/>
            <person name="Han C.S."/>
            <person name="Misra M."/>
            <person name="Reitenga K.G."/>
            <person name="Mikhailova N."/>
            <person name="Woyke T."/>
            <person name="Pitluck S."/>
            <person name="Nolan M."/>
            <person name="Land M.L."/>
            <person name="Saunders E."/>
            <person name="Tapia R."/>
            <person name="Lapidus A."/>
            <person name="Ivanova N."/>
            <person name="Hoff W.D."/>
        </authorList>
    </citation>
    <scope>NUCLEOTIDE SEQUENCE [LARGE SCALE GENOMIC DNA]</scope>
    <source>
        <strain evidence="14">DSM 244 / SL1</strain>
    </source>
</reference>
<dbReference type="SUPFAM" id="SSF158544">
    <property type="entry name" value="GspK insert domain-like"/>
    <property type="match status" value="1"/>
</dbReference>
<dbReference type="NCBIfam" id="NF037980">
    <property type="entry name" value="T2SS_GspK"/>
    <property type="match status" value="1"/>
</dbReference>
<protein>
    <recommendedName>
        <fullName evidence="10">Type II secretion system protein K</fullName>
    </recommendedName>
</protein>
<evidence type="ECO:0000256" key="8">
    <source>
        <dbReference type="ARBA" id="ARBA00022989"/>
    </source>
</evidence>
<accession>A1WZP0</accession>
<evidence type="ECO:0000256" key="2">
    <source>
        <dbReference type="ARBA" id="ARBA00007246"/>
    </source>
</evidence>
<dbReference type="Gene3D" id="1.10.40.60">
    <property type="entry name" value="EpsJ-like"/>
    <property type="match status" value="1"/>
</dbReference>
<feature type="domain" description="T2SS protein K first SAM-like" evidence="12">
    <location>
        <begin position="116"/>
        <end position="215"/>
    </location>
</feature>
<keyword evidence="3 10" id="KW-0813">Transport</keyword>
<dbReference type="EMBL" id="CP000544">
    <property type="protein sequence ID" value="ABM63152.1"/>
    <property type="molecule type" value="Genomic_DNA"/>
</dbReference>
<dbReference type="OrthoDB" id="9788973at2"/>
<evidence type="ECO:0000256" key="6">
    <source>
        <dbReference type="ARBA" id="ARBA00022692"/>
    </source>
</evidence>
<name>A1WZP0_HALHL</name>
<evidence type="ECO:0000256" key="10">
    <source>
        <dbReference type="PIRNR" id="PIRNR002786"/>
    </source>
</evidence>
<gene>
    <name evidence="13" type="ordered locus">Hhal_2389</name>
</gene>
<dbReference type="eggNOG" id="COG3156">
    <property type="taxonomic scope" value="Bacteria"/>
</dbReference>
<keyword evidence="14" id="KW-1185">Reference proteome</keyword>
<dbReference type="STRING" id="349124.Hhal_2389"/>
<dbReference type="InterPro" id="IPR005628">
    <property type="entry name" value="GspK"/>
</dbReference>
<dbReference type="RefSeq" id="WP_011815174.1">
    <property type="nucleotide sequence ID" value="NC_008789.1"/>
</dbReference>
<dbReference type="GO" id="GO:0005886">
    <property type="term" value="C:plasma membrane"/>
    <property type="evidence" value="ECO:0007669"/>
    <property type="project" value="UniProtKB-SubCell"/>
</dbReference>
<dbReference type="GO" id="GO:0009306">
    <property type="term" value="P:protein secretion"/>
    <property type="evidence" value="ECO:0007669"/>
    <property type="project" value="InterPro"/>
</dbReference>
<sequence length="286" mass="31603">MRAYGDIPGPQTPPWTQRGVALITALLVVALASVAAVSLTASHQIDLRRAQTSHAASQAQLHAMSVEALAAEAVQEAQIDTDQAAQMLDEDCRTPPFTTEVGGAVVEVRLEDLHCRINLNNLIDEEDEETEVGFIELVEALNRDHGDFRLDPDEVIRALRDWADPEVEDDWYSRQAPPYRPSNRPLAVPSELLQIRGVDADSYRILEPYVAALPEVGTRFNALAAPERLREAYNLPDPEDMDPGDEGLGDYVQVALRLEVDGRLHHQCSVVHAPSGEVVVRRLRPC</sequence>
<dbReference type="Pfam" id="PF21687">
    <property type="entry name" value="T2SSK_1st"/>
    <property type="match status" value="1"/>
</dbReference>
<evidence type="ECO:0000259" key="12">
    <source>
        <dbReference type="Pfam" id="PF21687"/>
    </source>
</evidence>
<proteinExistence type="inferred from homology"/>
<evidence type="ECO:0000256" key="7">
    <source>
        <dbReference type="ARBA" id="ARBA00022927"/>
    </source>
</evidence>